<dbReference type="PROSITE" id="PS50405">
    <property type="entry name" value="GST_CTER"/>
    <property type="match status" value="1"/>
</dbReference>
<proteinExistence type="evidence at transcript level"/>
<protein>
    <recommendedName>
        <fullName evidence="1">glutathione transferase</fullName>
        <ecNumber evidence="1">2.5.1.18</ecNumber>
    </recommendedName>
</protein>
<dbReference type="InterPro" id="IPR010987">
    <property type="entry name" value="Glutathione-S-Trfase_C-like"/>
</dbReference>
<dbReference type="GO" id="GO:0006749">
    <property type="term" value="P:glutathione metabolic process"/>
    <property type="evidence" value="ECO:0007669"/>
    <property type="project" value="TreeGrafter"/>
</dbReference>
<reference evidence="7" key="1">
    <citation type="journal article" date="2017" name="Environ. Entomol.">
        <title>Identification and Characterisation of Putative Glutathione S-Transferase Genes from Daktulosphaira vitifoliae (Hemiptera: Phylloxeridae).</title>
        <authorList>
            <person name="Zhao J.J."/>
            <person name="Fan D.S."/>
            <person name="Zhang Y."/>
            <person name="Feng J.N."/>
        </authorList>
    </citation>
    <scope>NUCLEOTIDE SEQUENCE</scope>
</reference>
<dbReference type="SFLD" id="SFLDG00363">
    <property type="entry name" value="AMPS_(cytGST):_Alpha-__Mu-__Pi"/>
    <property type="match status" value="1"/>
</dbReference>
<dbReference type="SUPFAM" id="SSF52833">
    <property type="entry name" value="Thioredoxin-like"/>
    <property type="match status" value="1"/>
</dbReference>
<dbReference type="SFLD" id="SFLDS00019">
    <property type="entry name" value="Glutathione_Transferase_(cytos"/>
    <property type="match status" value="1"/>
</dbReference>
<evidence type="ECO:0000256" key="4">
    <source>
        <dbReference type="ARBA" id="ARBA00047960"/>
    </source>
</evidence>
<dbReference type="AlphaFoldDB" id="A0A2I6QGR3"/>
<evidence type="ECO:0000256" key="2">
    <source>
        <dbReference type="ARBA" id="ARBA00022679"/>
    </source>
</evidence>
<dbReference type="InterPro" id="IPR004045">
    <property type="entry name" value="Glutathione_S-Trfase_N"/>
</dbReference>
<dbReference type="InterPro" id="IPR040079">
    <property type="entry name" value="Glutathione_S-Trfase"/>
</dbReference>
<dbReference type="RefSeq" id="XP_050540699.1">
    <property type="nucleotide sequence ID" value="XM_050684742.1"/>
</dbReference>
<dbReference type="InterPro" id="IPR036282">
    <property type="entry name" value="Glutathione-S-Trfase_C_sf"/>
</dbReference>
<evidence type="ECO:0000256" key="3">
    <source>
        <dbReference type="ARBA" id="ARBA00038317"/>
    </source>
</evidence>
<dbReference type="InterPro" id="IPR050213">
    <property type="entry name" value="GST_superfamily"/>
</dbReference>
<dbReference type="EMBL" id="MF197750">
    <property type="protein sequence ID" value="AUN35386.1"/>
    <property type="molecule type" value="mRNA"/>
</dbReference>
<dbReference type="InterPro" id="IPR004046">
    <property type="entry name" value="GST_C"/>
</dbReference>
<evidence type="ECO:0000256" key="1">
    <source>
        <dbReference type="ARBA" id="ARBA00012452"/>
    </source>
</evidence>
<dbReference type="GO" id="GO:0004364">
    <property type="term" value="F:glutathione transferase activity"/>
    <property type="evidence" value="ECO:0007669"/>
    <property type="project" value="UniProtKB-EC"/>
</dbReference>
<evidence type="ECO:0000259" key="6">
    <source>
        <dbReference type="PROSITE" id="PS50405"/>
    </source>
</evidence>
<name>A0A2I6QGR3_DAKVI</name>
<dbReference type="SMR" id="A0A2I6QGR3"/>
<dbReference type="Gene3D" id="3.40.30.10">
    <property type="entry name" value="Glutaredoxin"/>
    <property type="match status" value="1"/>
</dbReference>
<dbReference type="CDD" id="cd03039">
    <property type="entry name" value="GST_N_Sigma_like"/>
    <property type="match status" value="1"/>
</dbReference>
<dbReference type="OrthoDB" id="414243at2759"/>
<dbReference type="Pfam" id="PF02798">
    <property type="entry name" value="GST_N"/>
    <property type="match status" value="1"/>
</dbReference>
<feature type="domain" description="GST C-terminal" evidence="6">
    <location>
        <begin position="81"/>
        <end position="203"/>
    </location>
</feature>
<comment type="similarity">
    <text evidence="3">Belongs to the GST superfamily. Sigma family.</text>
</comment>
<organism evidence="7">
    <name type="scientific">Daktulosphaira vitifoliae</name>
    <name type="common">Grape phylloxera</name>
    <name type="synonym">Viteus vitifoliae</name>
    <dbReference type="NCBI Taxonomy" id="58002"/>
    <lineage>
        <taxon>Eukaryota</taxon>
        <taxon>Metazoa</taxon>
        <taxon>Ecdysozoa</taxon>
        <taxon>Arthropoda</taxon>
        <taxon>Hexapoda</taxon>
        <taxon>Insecta</taxon>
        <taxon>Pterygota</taxon>
        <taxon>Neoptera</taxon>
        <taxon>Paraneoptera</taxon>
        <taxon>Hemiptera</taxon>
        <taxon>Sternorrhyncha</taxon>
        <taxon>Aphidomorpha</taxon>
        <taxon>Phylloxeroidea</taxon>
        <taxon>Phylloxeridae</taxon>
        <taxon>Daktulosphaira</taxon>
    </lineage>
</organism>
<dbReference type="PANTHER" id="PTHR11571:SF224">
    <property type="entry name" value="HEMATOPOIETIC PROSTAGLANDIN D SYNTHASE"/>
    <property type="match status" value="1"/>
</dbReference>
<dbReference type="Gene3D" id="1.20.1050.10">
    <property type="match status" value="1"/>
</dbReference>
<dbReference type="FunFam" id="1.20.1050.10:FF:000030">
    <property type="entry name" value="Glutathione S-transferase S1"/>
    <property type="match status" value="1"/>
</dbReference>
<dbReference type="FunFam" id="3.40.30.10:FF:000035">
    <property type="entry name" value="hematopoietic prostaglandin D synthase"/>
    <property type="match status" value="1"/>
</dbReference>
<dbReference type="EC" id="2.5.1.18" evidence="1"/>
<evidence type="ECO:0000259" key="5">
    <source>
        <dbReference type="PROSITE" id="PS50404"/>
    </source>
</evidence>
<dbReference type="GeneID" id="126905221"/>
<dbReference type="Pfam" id="PF14497">
    <property type="entry name" value="GST_C_3"/>
    <property type="match status" value="1"/>
</dbReference>
<accession>A0A2I6QGR3</accession>
<feature type="domain" description="GST N-terminal" evidence="5">
    <location>
        <begin position="2"/>
        <end position="79"/>
    </location>
</feature>
<dbReference type="SFLD" id="SFLDG01205">
    <property type="entry name" value="AMPS.1"/>
    <property type="match status" value="1"/>
</dbReference>
<dbReference type="PANTHER" id="PTHR11571">
    <property type="entry name" value="GLUTATHIONE S-TRANSFERASE"/>
    <property type="match status" value="1"/>
</dbReference>
<sequence>MPKYKLTYFNFTARAEPIRFLLSYLNEDFEENRFEREQWPTIKPSMPFGQVPVLEVDGKLLNQSVAICRYLAKKASLAGEDEWESLLIDIAVDNIFEIRQDIMKNFHEPDGEVKIKKKELLVKETIPFYIERFEKIVSENGGYFVNGKLSWADLYFVSILDHIKVVTNVDMVDGCTNLSKLKQTVLNIPQIQSWIAKRPGPIF</sequence>
<dbReference type="PROSITE" id="PS50404">
    <property type="entry name" value="GST_NTER"/>
    <property type="match status" value="1"/>
</dbReference>
<evidence type="ECO:0000313" key="7">
    <source>
        <dbReference type="EMBL" id="AUN35386.1"/>
    </source>
</evidence>
<dbReference type="KEGG" id="dvt:126905221"/>
<dbReference type="GO" id="GO:0004602">
    <property type="term" value="F:glutathione peroxidase activity"/>
    <property type="evidence" value="ECO:0007669"/>
    <property type="project" value="UniProtKB-ARBA"/>
</dbReference>
<dbReference type="SUPFAM" id="SSF47616">
    <property type="entry name" value="GST C-terminal domain-like"/>
    <property type="match status" value="1"/>
</dbReference>
<dbReference type="InterPro" id="IPR036249">
    <property type="entry name" value="Thioredoxin-like_sf"/>
</dbReference>
<comment type="catalytic activity">
    <reaction evidence="4">
        <text>RX + glutathione = an S-substituted glutathione + a halide anion + H(+)</text>
        <dbReference type="Rhea" id="RHEA:16437"/>
        <dbReference type="ChEBI" id="CHEBI:15378"/>
        <dbReference type="ChEBI" id="CHEBI:16042"/>
        <dbReference type="ChEBI" id="CHEBI:17792"/>
        <dbReference type="ChEBI" id="CHEBI:57925"/>
        <dbReference type="ChEBI" id="CHEBI:90779"/>
        <dbReference type="EC" id="2.5.1.18"/>
    </reaction>
</comment>
<dbReference type="CDD" id="cd03192">
    <property type="entry name" value="GST_C_Sigma_like"/>
    <property type="match status" value="1"/>
</dbReference>
<keyword evidence="2 7" id="KW-0808">Transferase</keyword>